<dbReference type="Pfam" id="PF09791">
    <property type="entry name" value="Oxidored-like"/>
    <property type="match status" value="1"/>
</dbReference>
<evidence type="ECO:0000259" key="2">
    <source>
        <dbReference type="Pfam" id="PF09791"/>
    </source>
</evidence>
<dbReference type="InterPro" id="IPR039251">
    <property type="entry name" value="OXLD1"/>
</dbReference>
<proteinExistence type="predicted"/>
<gene>
    <name evidence="3" type="ORF">VKT23_006819</name>
</gene>
<dbReference type="PANTHER" id="PTHR21193">
    <property type="entry name" value="OXIDOREDUCTASE-LIKE DOMAIN-CONTAINING PROTEIN 1"/>
    <property type="match status" value="1"/>
</dbReference>
<organism evidence="3 4">
    <name type="scientific">Marasmiellus scandens</name>
    <dbReference type="NCBI Taxonomy" id="2682957"/>
    <lineage>
        <taxon>Eukaryota</taxon>
        <taxon>Fungi</taxon>
        <taxon>Dikarya</taxon>
        <taxon>Basidiomycota</taxon>
        <taxon>Agaricomycotina</taxon>
        <taxon>Agaricomycetes</taxon>
        <taxon>Agaricomycetidae</taxon>
        <taxon>Agaricales</taxon>
        <taxon>Marasmiineae</taxon>
        <taxon>Omphalotaceae</taxon>
        <taxon>Marasmiellus</taxon>
    </lineage>
</organism>
<evidence type="ECO:0000313" key="4">
    <source>
        <dbReference type="Proteomes" id="UP001498398"/>
    </source>
</evidence>
<dbReference type="InterPro" id="IPR019180">
    <property type="entry name" value="Oxidoreductase-like_N"/>
</dbReference>
<sequence length="229" mass="25638">MSLINAISRISARPRQNLLSLRSLSFEHRKRPSRGGQNFTDRYKRLEKSLRGKDAYASESDELRQSTLTGPTSGNSSPGSPSSSVLFHGLTIPDKPQEPADDECCMSGCAVCVYDLHDESLTLYKEAVAKLTATLTSMGVPENEWPASLRSSIADLGVERKRDVALSAFEEMERRLAEKHATAGVNPIDQEQTRLIHNRYSQVVKMRSRNAWNASEVLEGLRWMIFPNR</sequence>
<feature type="domain" description="Oxidoreductase-like" evidence="2">
    <location>
        <begin position="87"/>
        <end position="131"/>
    </location>
</feature>
<dbReference type="EMBL" id="JBANRG010000009">
    <property type="protein sequence ID" value="KAK7463469.1"/>
    <property type="molecule type" value="Genomic_DNA"/>
</dbReference>
<feature type="region of interest" description="Disordered" evidence="1">
    <location>
        <begin position="50"/>
        <end position="99"/>
    </location>
</feature>
<protein>
    <recommendedName>
        <fullName evidence="2">Oxidoreductase-like domain-containing protein</fullName>
    </recommendedName>
</protein>
<reference evidence="3 4" key="1">
    <citation type="submission" date="2024-01" db="EMBL/GenBank/DDBJ databases">
        <title>A draft genome for the cacao thread blight pathogen Marasmiellus scandens.</title>
        <authorList>
            <person name="Baruah I.K."/>
            <person name="Leung J."/>
            <person name="Bukari Y."/>
            <person name="Amoako-Attah I."/>
            <person name="Meinhardt L.W."/>
            <person name="Bailey B.A."/>
            <person name="Cohen S.P."/>
        </authorList>
    </citation>
    <scope>NUCLEOTIDE SEQUENCE [LARGE SCALE GENOMIC DNA]</scope>
    <source>
        <strain evidence="3 4">GH-19</strain>
    </source>
</reference>
<accession>A0ABR1JN30</accession>
<dbReference type="PANTHER" id="PTHR21193:SF3">
    <property type="entry name" value="OXIDOREDUCTASE-LIKE DOMAIN-CONTAINING PROTEIN 1"/>
    <property type="match status" value="1"/>
</dbReference>
<evidence type="ECO:0000313" key="3">
    <source>
        <dbReference type="EMBL" id="KAK7463469.1"/>
    </source>
</evidence>
<name>A0ABR1JN30_9AGAR</name>
<feature type="compositionally biased region" description="Basic and acidic residues" evidence="1">
    <location>
        <begin position="50"/>
        <end position="64"/>
    </location>
</feature>
<evidence type="ECO:0000256" key="1">
    <source>
        <dbReference type="SAM" id="MobiDB-lite"/>
    </source>
</evidence>
<keyword evidence="4" id="KW-1185">Reference proteome</keyword>
<dbReference type="Proteomes" id="UP001498398">
    <property type="component" value="Unassembled WGS sequence"/>
</dbReference>
<comment type="caution">
    <text evidence="3">The sequence shown here is derived from an EMBL/GenBank/DDBJ whole genome shotgun (WGS) entry which is preliminary data.</text>
</comment>
<feature type="compositionally biased region" description="Low complexity" evidence="1">
    <location>
        <begin position="66"/>
        <end position="84"/>
    </location>
</feature>